<feature type="transmembrane region" description="Helical" evidence="1">
    <location>
        <begin position="6"/>
        <end position="28"/>
    </location>
</feature>
<reference evidence="2 3" key="1">
    <citation type="submission" date="2009-10" db="EMBL/GenBank/DDBJ databases">
        <authorList>
            <person name="Harkins D.M."/>
            <person name="Madupu R."/>
            <person name="Durkin A.S."/>
            <person name="Torralba M."/>
            <person name="Methe B."/>
            <person name="Sutton G.G."/>
            <person name="Strausberg R.L."/>
            <person name="Nelson K.E."/>
        </authorList>
    </citation>
    <scope>NUCLEOTIDE SEQUENCE [LARGE SCALE GENOMIC DNA]</scope>
    <source>
        <strain evidence="2 3">F0264</strain>
    </source>
</reference>
<sequence>MLKEILRNKVILEGLSVLIPIIVTYILAKLKTNSTIRKFIPEGVVFADSLDTSNENKLIRAVTQIELLVLSVTPALFKPIVDFLINPKYIVKMIERYLTKKKVEKQELLEKENV</sequence>
<dbReference type="AlphaFoldDB" id="D0GNV9"/>
<dbReference type="Proteomes" id="UP000004226">
    <property type="component" value="Unassembled WGS sequence"/>
</dbReference>
<name>D0GNV9_9FUSO</name>
<organism evidence="2 3">
    <name type="scientific">Pseudoleptotrichia goodfellowii F0264</name>
    <dbReference type="NCBI Taxonomy" id="596323"/>
    <lineage>
        <taxon>Bacteria</taxon>
        <taxon>Fusobacteriati</taxon>
        <taxon>Fusobacteriota</taxon>
        <taxon>Fusobacteriia</taxon>
        <taxon>Fusobacteriales</taxon>
        <taxon>Leptotrichiaceae</taxon>
        <taxon>Pseudoleptotrichia</taxon>
    </lineage>
</organism>
<accession>D0GNV9</accession>
<keyword evidence="3" id="KW-1185">Reference proteome</keyword>
<evidence type="ECO:0000313" key="2">
    <source>
        <dbReference type="EMBL" id="EEY34200.1"/>
    </source>
</evidence>
<comment type="caution">
    <text evidence="2">The sequence shown here is derived from an EMBL/GenBank/DDBJ whole genome shotgun (WGS) entry which is preliminary data.</text>
</comment>
<dbReference type="RefSeq" id="WP_006808178.1">
    <property type="nucleotide sequence ID" value="NZ_ADAD01000177.1"/>
</dbReference>
<evidence type="ECO:0000313" key="3">
    <source>
        <dbReference type="Proteomes" id="UP000004226"/>
    </source>
</evidence>
<protein>
    <submittedName>
        <fullName evidence="2">Uncharacterized protein</fullName>
    </submittedName>
</protein>
<keyword evidence="1" id="KW-0472">Membrane</keyword>
<proteinExistence type="predicted"/>
<evidence type="ECO:0000256" key="1">
    <source>
        <dbReference type="SAM" id="Phobius"/>
    </source>
</evidence>
<keyword evidence="1" id="KW-1133">Transmembrane helix</keyword>
<dbReference type="EMBL" id="ADAD01000177">
    <property type="protein sequence ID" value="EEY34200.1"/>
    <property type="molecule type" value="Genomic_DNA"/>
</dbReference>
<keyword evidence="1" id="KW-0812">Transmembrane</keyword>
<gene>
    <name evidence="2" type="ORF">HMPREF0554_0812</name>
</gene>